<reference evidence="2" key="1">
    <citation type="journal article" date="2020" name="Nature">
        <title>Giant virus diversity and host interactions through global metagenomics.</title>
        <authorList>
            <person name="Schulz F."/>
            <person name="Roux S."/>
            <person name="Paez-Espino D."/>
            <person name="Jungbluth S."/>
            <person name="Walsh D.A."/>
            <person name="Denef V.J."/>
            <person name="McMahon K.D."/>
            <person name="Konstantinidis K.T."/>
            <person name="Eloe-Fadrosh E.A."/>
            <person name="Kyrpides N.C."/>
            <person name="Woyke T."/>
        </authorList>
    </citation>
    <scope>NUCLEOTIDE SEQUENCE</scope>
    <source>
        <strain evidence="2">GVMAG-M-3300009182-46</strain>
    </source>
</reference>
<evidence type="ECO:0000256" key="1">
    <source>
        <dbReference type="SAM" id="Phobius"/>
    </source>
</evidence>
<keyword evidence="1" id="KW-1133">Transmembrane helix</keyword>
<feature type="transmembrane region" description="Helical" evidence="1">
    <location>
        <begin position="34"/>
        <end position="55"/>
    </location>
</feature>
<proteinExistence type="predicted"/>
<protein>
    <submittedName>
        <fullName evidence="2">Uncharacterized protein</fullName>
    </submittedName>
</protein>
<sequence>MNIVKRLDQYKEGCLYFCEPIKNNVMPDGTFIRILYSNTLFVLNGIYITFSLDIISNEKYYNKHKCNFDLNLHRELIENIRQIEEGLLKKVNIRNKLPQYKITEQLRNGNIKIFVDNNEKINSTSEFLLKISGIWEMETSYGVTYKFIRMNGEQI</sequence>
<name>A0A6C0F564_9ZZZZ</name>
<dbReference type="AlphaFoldDB" id="A0A6C0F564"/>
<evidence type="ECO:0000313" key="2">
    <source>
        <dbReference type="EMBL" id="QHT36011.1"/>
    </source>
</evidence>
<organism evidence="2">
    <name type="scientific">viral metagenome</name>
    <dbReference type="NCBI Taxonomy" id="1070528"/>
    <lineage>
        <taxon>unclassified sequences</taxon>
        <taxon>metagenomes</taxon>
        <taxon>organismal metagenomes</taxon>
    </lineage>
</organism>
<accession>A0A6C0F564</accession>
<keyword evidence="1" id="KW-0812">Transmembrane</keyword>
<keyword evidence="1" id="KW-0472">Membrane</keyword>
<dbReference type="EMBL" id="MN739029">
    <property type="protein sequence ID" value="QHT36011.1"/>
    <property type="molecule type" value="Genomic_DNA"/>
</dbReference>